<protein>
    <submittedName>
        <fullName evidence="1">Uncharacterized protein</fullName>
    </submittedName>
</protein>
<evidence type="ECO:0000313" key="1">
    <source>
        <dbReference type="EMBL" id="KKK48304.1"/>
    </source>
</evidence>
<proteinExistence type="predicted"/>
<organism evidence="1">
    <name type="scientific">marine sediment metagenome</name>
    <dbReference type="NCBI Taxonomy" id="412755"/>
    <lineage>
        <taxon>unclassified sequences</taxon>
        <taxon>metagenomes</taxon>
        <taxon>ecological metagenomes</taxon>
    </lineage>
</organism>
<name>A0A0F8Y255_9ZZZZ</name>
<comment type="caution">
    <text evidence="1">The sequence shown here is derived from an EMBL/GenBank/DDBJ whole genome shotgun (WGS) entry which is preliminary data.</text>
</comment>
<sequence>MEIELRLNGSLNWYRTFGASICEGALRREVHLPKGKPKIYAVFTKKKVADAFHIKAPKKTMWGLESDLAGLRRSVELMLGARTELGTAYKKGYRYVRIEY</sequence>
<dbReference type="EMBL" id="LAZR01069133">
    <property type="protein sequence ID" value="KKK48304.1"/>
    <property type="molecule type" value="Genomic_DNA"/>
</dbReference>
<accession>A0A0F8Y255</accession>
<dbReference type="AlphaFoldDB" id="A0A0F8Y255"/>
<gene>
    <name evidence="1" type="ORF">LCGC14_3146460</name>
</gene>
<reference evidence="1" key="1">
    <citation type="journal article" date="2015" name="Nature">
        <title>Complex archaea that bridge the gap between prokaryotes and eukaryotes.</title>
        <authorList>
            <person name="Spang A."/>
            <person name="Saw J.H."/>
            <person name="Jorgensen S.L."/>
            <person name="Zaremba-Niedzwiedzka K."/>
            <person name="Martijn J."/>
            <person name="Lind A.E."/>
            <person name="van Eijk R."/>
            <person name="Schleper C."/>
            <person name="Guy L."/>
            <person name="Ettema T.J."/>
        </authorList>
    </citation>
    <scope>NUCLEOTIDE SEQUENCE</scope>
</reference>